<dbReference type="InterPro" id="IPR002559">
    <property type="entry name" value="Transposase_11"/>
</dbReference>
<accession>A0A090FZ24</accession>
<evidence type="ECO:0000313" key="3">
    <source>
        <dbReference type="Proteomes" id="UP000046122"/>
    </source>
</evidence>
<evidence type="ECO:0000313" key="2">
    <source>
        <dbReference type="EMBL" id="CDX52941.1"/>
    </source>
</evidence>
<evidence type="ECO:0000259" key="1">
    <source>
        <dbReference type="Pfam" id="PF01609"/>
    </source>
</evidence>
<protein>
    <submittedName>
        <fullName evidence="2">Transposase</fullName>
    </submittedName>
</protein>
<dbReference type="GO" id="GO:0006313">
    <property type="term" value="P:DNA transposition"/>
    <property type="evidence" value="ECO:0007669"/>
    <property type="project" value="InterPro"/>
</dbReference>
<sequence length="103" mass="11555">MAPACGLVEGIAAGQVIADRAYDADRLHDVVLDQGGEPVIPPRRHRKCQHSYDKIAYKSRWGTEAFFAKLKQWRGTATRYNKIAANFLGFVKLRCNHALAKND</sequence>
<dbReference type="Pfam" id="PF01609">
    <property type="entry name" value="DDE_Tnp_1"/>
    <property type="match status" value="1"/>
</dbReference>
<proteinExistence type="predicted"/>
<dbReference type="EMBL" id="CCNE01000009">
    <property type="protein sequence ID" value="CDX52941.1"/>
    <property type="molecule type" value="Genomic_DNA"/>
</dbReference>
<dbReference type="GO" id="GO:0004803">
    <property type="term" value="F:transposase activity"/>
    <property type="evidence" value="ECO:0007669"/>
    <property type="project" value="InterPro"/>
</dbReference>
<organism evidence="2 3">
    <name type="scientific">Mesorhizobium plurifarium</name>
    <dbReference type="NCBI Taxonomy" id="69974"/>
    <lineage>
        <taxon>Bacteria</taxon>
        <taxon>Pseudomonadati</taxon>
        <taxon>Pseudomonadota</taxon>
        <taxon>Alphaproteobacteria</taxon>
        <taxon>Hyphomicrobiales</taxon>
        <taxon>Phyllobacteriaceae</taxon>
        <taxon>Mesorhizobium</taxon>
    </lineage>
</organism>
<reference evidence="2 3" key="1">
    <citation type="submission" date="2014-08" db="EMBL/GenBank/DDBJ databases">
        <authorList>
            <person name="Moulin Lionel"/>
        </authorList>
    </citation>
    <scope>NUCLEOTIDE SEQUENCE [LARGE SCALE GENOMIC DNA]</scope>
</reference>
<gene>
    <name evidence="2" type="ORF">MPL3365_170173</name>
</gene>
<name>A0A090FZ24_MESPL</name>
<dbReference type="Proteomes" id="UP000046122">
    <property type="component" value="Unassembled WGS sequence"/>
</dbReference>
<feature type="domain" description="Transposase IS4-like" evidence="1">
    <location>
        <begin position="16"/>
        <end position="91"/>
    </location>
</feature>
<dbReference type="AlphaFoldDB" id="A0A090FZ24"/>
<dbReference type="GO" id="GO:0003677">
    <property type="term" value="F:DNA binding"/>
    <property type="evidence" value="ECO:0007669"/>
    <property type="project" value="InterPro"/>
</dbReference>